<feature type="region of interest" description="Disordered" evidence="1">
    <location>
        <begin position="59"/>
        <end position="111"/>
    </location>
</feature>
<gene>
    <name evidence="2" type="ORF">QBC46DRAFT_413646</name>
</gene>
<reference evidence="3" key="1">
    <citation type="journal article" date="2023" name="Mol. Phylogenet. Evol.">
        <title>Genome-scale phylogeny and comparative genomics of the fungal order Sordariales.</title>
        <authorList>
            <person name="Hensen N."/>
            <person name="Bonometti L."/>
            <person name="Westerberg I."/>
            <person name="Brannstrom I.O."/>
            <person name="Guillou S."/>
            <person name="Cros-Aarteil S."/>
            <person name="Calhoun S."/>
            <person name="Haridas S."/>
            <person name="Kuo A."/>
            <person name="Mondo S."/>
            <person name="Pangilinan J."/>
            <person name="Riley R."/>
            <person name="LaButti K."/>
            <person name="Andreopoulos B."/>
            <person name="Lipzen A."/>
            <person name="Chen C."/>
            <person name="Yan M."/>
            <person name="Daum C."/>
            <person name="Ng V."/>
            <person name="Clum A."/>
            <person name="Steindorff A."/>
            <person name="Ohm R.A."/>
            <person name="Martin F."/>
            <person name="Silar P."/>
            <person name="Natvig D.O."/>
            <person name="Lalanne C."/>
            <person name="Gautier V."/>
            <person name="Ament-Velasquez S.L."/>
            <person name="Kruys A."/>
            <person name="Hutchinson M.I."/>
            <person name="Powell A.J."/>
            <person name="Barry K."/>
            <person name="Miller A.N."/>
            <person name="Grigoriev I.V."/>
            <person name="Debuchy R."/>
            <person name="Gladieux P."/>
            <person name="Hiltunen Thoren M."/>
            <person name="Johannesson H."/>
        </authorList>
    </citation>
    <scope>NUCLEOTIDE SEQUENCE [LARGE SCALE GENOMIC DNA]</scope>
    <source>
        <strain evidence="3">CBS 340.73</strain>
    </source>
</reference>
<sequence>MAPQEARVTRTVSPHDTKKDRRTAAAGSAVFSGMSRPSENDMAHDYLVPEDLVRNVLGTGGAVGDVGHKKARMKGDQSRVRGLTARTEDMDLSDTTQPLDKEDESDKKKRLKRNRKTLKCLAVKTRETRPFLSRAPVPLRRSASQYGDLCDPDFTPEWEGAAGSILSASPDPDTVAKLRNLYDTYIQLGLLSPSEDDPSAPHRIFRQTGMYTIRRGMDTPVTLPNGYTTHWLNGSEPFTLRGRKCFSRSVRISHAGAAERPSRKAQLKKLVNPMVYILPARTVILKQQDRVLKQGQEFTNNRWTDKSGVNVASFRYPFTKQLTATFY</sequence>
<feature type="compositionally biased region" description="Basic and acidic residues" evidence="1">
    <location>
        <begin position="13"/>
        <end position="23"/>
    </location>
</feature>
<keyword evidence="3" id="KW-1185">Reference proteome</keyword>
<name>A0AAN6MXG1_9PEZI</name>
<feature type="region of interest" description="Disordered" evidence="1">
    <location>
        <begin position="1"/>
        <end position="43"/>
    </location>
</feature>
<dbReference type="EMBL" id="MU853964">
    <property type="protein sequence ID" value="KAK3934739.1"/>
    <property type="molecule type" value="Genomic_DNA"/>
</dbReference>
<dbReference type="AlphaFoldDB" id="A0AAN6MXG1"/>
<proteinExistence type="predicted"/>
<evidence type="ECO:0000256" key="1">
    <source>
        <dbReference type="SAM" id="MobiDB-lite"/>
    </source>
</evidence>
<accession>A0AAN6MXG1</accession>
<dbReference type="Proteomes" id="UP001303473">
    <property type="component" value="Unassembled WGS sequence"/>
</dbReference>
<protein>
    <submittedName>
        <fullName evidence="2">Uncharacterized protein</fullName>
    </submittedName>
</protein>
<comment type="caution">
    <text evidence="2">The sequence shown here is derived from an EMBL/GenBank/DDBJ whole genome shotgun (WGS) entry which is preliminary data.</text>
</comment>
<evidence type="ECO:0000313" key="3">
    <source>
        <dbReference type="Proteomes" id="UP001303473"/>
    </source>
</evidence>
<organism evidence="2 3">
    <name type="scientific">Diplogelasinospora grovesii</name>
    <dbReference type="NCBI Taxonomy" id="303347"/>
    <lineage>
        <taxon>Eukaryota</taxon>
        <taxon>Fungi</taxon>
        <taxon>Dikarya</taxon>
        <taxon>Ascomycota</taxon>
        <taxon>Pezizomycotina</taxon>
        <taxon>Sordariomycetes</taxon>
        <taxon>Sordariomycetidae</taxon>
        <taxon>Sordariales</taxon>
        <taxon>Diplogelasinosporaceae</taxon>
        <taxon>Diplogelasinospora</taxon>
    </lineage>
</organism>
<evidence type="ECO:0000313" key="2">
    <source>
        <dbReference type="EMBL" id="KAK3934739.1"/>
    </source>
</evidence>